<evidence type="ECO:0000259" key="2">
    <source>
        <dbReference type="Pfam" id="PF01408"/>
    </source>
</evidence>
<dbReference type="InterPro" id="IPR000683">
    <property type="entry name" value="Gfo/Idh/MocA-like_OxRdtase_N"/>
</dbReference>
<accession>A0A1G2QHU6</accession>
<proteinExistence type="predicted"/>
<dbReference type="InterPro" id="IPR036188">
    <property type="entry name" value="FAD/NAD-bd_sf"/>
</dbReference>
<comment type="caution">
    <text evidence="3">The sequence shown here is derived from an EMBL/GenBank/DDBJ whole genome shotgun (WGS) entry which is preliminary data.</text>
</comment>
<dbReference type="InterPro" id="IPR051450">
    <property type="entry name" value="Gfo/Idh/MocA_Oxidoreductases"/>
</dbReference>
<dbReference type="InterPro" id="IPR006076">
    <property type="entry name" value="FAD-dep_OxRdtase"/>
</dbReference>
<dbReference type="InterPro" id="IPR036291">
    <property type="entry name" value="NAD(P)-bd_dom_sf"/>
</dbReference>
<evidence type="ECO:0000259" key="1">
    <source>
        <dbReference type="Pfam" id="PF01266"/>
    </source>
</evidence>
<dbReference type="AlphaFoldDB" id="A0A1G2QHU6"/>
<dbReference type="EMBL" id="MHTK01000006">
    <property type="protein sequence ID" value="OHA59659.1"/>
    <property type="molecule type" value="Genomic_DNA"/>
</dbReference>
<protein>
    <recommendedName>
        <fullName evidence="5">Gfo/Idh/MocA-like oxidoreductase N-terminal domain-containing protein</fullName>
    </recommendedName>
</protein>
<dbReference type="PANTHER" id="PTHR43377">
    <property type="entry name" value="BILIVERDIN REDUCTASE A"/>
    <property type="match status" value="1"/>
</dbReference>
<dbReference type="SUPFAM" id="SSF51735">
    <property type="entry name" value="NAD(P)-binding Rossmann-fold domains"/>
    <property type="match status" value="1"/>
</dbReference>
<dbReference type="Pfam" id="PF01266">
    <property type="entry name" value="DAO"/>
    <property type="match status" value="1"/>
</dbReference>
<dbReference type="Gene3D" id="3.40.50.720">
    <property type="entry name" value="NAD(P)-binding Rossmann-like Domain"/>
    <property type="match status" value="1"/>
</dbReference>
<dbReference type="Gene3D" id="3.30.360.10">
    <property type="entry name" value="Dihydrodipicolinate Reductase, domain 2"/>
    <property type="match status" value="1"/>
</dbReference>
<gene>
    <name evidence="3" type="ORF">A2589_02265</name>
</gene>
<sequence length="651" mass="74570">MYKRLPRIILVGVGRFGVHHERVLKQFHKVGKIDLVGIITKSQGPRLTTNLLKSVDAVDIVTPASTHYRLVKKCLPYCHVFVEKPLALNSKQAKELLSLAKRYNHSLVVGHIYRFHPVTLKLKSLIKNVNPKTCEVTGRFISPVETWRGEDPAFEKLHFFDVVDFLWGEKPDIVWTRGTNKIKKINLRYPNGVLANFVLGWQDEIKERIFTVQSKNKIFDCDFQTGSIIIREGCRHKTVLCSMKPDPLERELEVFRQFLTGQTVIVPKAEVGLKIIQIAERATLKAKKLSRPKIAVIGGGIFGLTVALHLKNIAEVTVFEREAQIMQGASKGNQYRHHMGYHYPRSRETISEIKLATSDFEKFYHQSIIRSFPAYYAIAKKGSLTLPKEFMKVCDEMSLPYEREYPPSEFLNADTVGLSLKTPEAVLDYDYLVRDIKSRLVENKQIKIKLKTEVVGASLSEDGQKILTIKSDNRRYKDSFDFVLNTTYVDHNNFCSWLGFKERNLEFRLKEIAIIRLSKTLPRTAVMIMDGPFATLVPLGNSDLYTFGDAPLSIHKIGRGHRDLLKLKKVLNKTKSHWPEMKKRCREWFPFLETAEYVNSMFVILPIEKNSLKDDARPTEVTDHSFGCFSVLSGKIITAVSVARKIKTMIQ</sequence>
<dbReference type="Gene3D" id="3.30.9.10">
    <property type="entry name" value="D-Amino Acid Oxidase, subunit A, domain 2"/>
    <property type="match status" value="1"/>
</dbReference>
<dbReference type="Proteomes" id="UP000177838">
    <property type="component" value="Unassembled WGS sequence"/>
</dbReference>
<feature type="domain" description="FAD dependent oxidoreductase" evidence="1">
    <location>
        <begin position="293"/>
        <end position="487"/>
    </location>
</feature>
<dbReference type="SUPFAM" id="SSF51905">
    <property type="entry name" value="FAD/NAD(P)-binding domain"/>
    <property type="match status" value="1"/>
</dbReference>
<dbReference type="STRING" id="1802439.A2589_02265"/>
<evidence type="ECO:0000313" key="3">
    <source>
        <dbReference type="EMBL" id="OHA59659.1"/>
    </source>
</evidence>
<organism evidence="3 4">
    <name type="scientific">Candidatus Vogelbacteria bacterium RIFOXYD1_FULL_46_19</name>
    <dbReference type="NCBI Taxonomy" id="1802439"/>
    <lineage>
        <taxon>Bacteria</taxon>
        <taxon>Candidatus Vogeliibacteriota</taxon>
    </lineage>
</organism>
<dbReference type="GO" id="GO:0000166">
    <property type="term" value="F:nucleotide binding"/>
    <property type="evidence" value="ECO:0007669"/>
    <property type="project" value="InterPro"/>
</dbReference>
<dbReference type="PANTHER" id="PTHR43377:SF1">
    <property type="entry name" value="BILIVERDIN REDUCTASE A"/>
    <property type="match status" value="1"/>
</dbReference>
<evidence type="ECO:0000313" key="4">
    <source>
        <dbReference type="Proteomes" id="UP000177838"/>
    </source>
</evidence>
<evidence type="ECO:0008006" key="5">
    <source>
        <dbReference type="Google" id="ProtNLM"/>
    </source>
</evidence>
<name>A0A1G2QHU6_9BACT</name>
<dbReference type="Pfam" id="PF01408">
    <property type="entry name" value="GFO_IDH_MocA"/>
    <property type="match status" value="1"/>
</dbReference>
<reference evidence="3 4" key="1">
    <citation type="journal article" date="2016" name="Nat. Commun.">
        <title>Thousands of microbial genomes shed light on interconnected biogeochemical processes in an aquifer system.</title>
        <authorList>
            <person name="Anantharaman K."/>
            <person name="Brown C.T."/>
            <person name="Hug L.A."/>
            <person name="Sharon I."/>
            <person name="Castelle C.J."/>
            <person name="Probst A.J."/>
            <person name="Thomas B.C."/>
            <person name="Singh A."/>
            <person name="Wilkins M.J."/>
            <person name="Karaoz U."/>
            <person name="Brodie E.L."/>
            <person name="Williams K.H."/>
            <person name="Hubbard S.S."/>
            <person name="Banfield J.F."/>
        </authorList>
    </citation>
    <scope>NUCLEOTIDE SEQUENCE [LARGE SCALE GENOMIC DNA]</scope>
</reference>
<feature type="domain" description="Gfo/Idh/MocA-like oxidoreductase N-terminal" evidence="2">
    <location>
        <begin position="7"/>
        <end position="111"/>
    </location>
</feature>
<dbReference type="Gene3D" id="3.50.50.60">
    <property type="entry name" value="FAD/NAD(P)-binding domain"/>
    <property type="match status" value="1"/>
</dbReference>